<dbReference type="FunFam" id="3.40.50.11990:FF:000003">
    <property type="entry name" value="Pol II transcription elongation factor subunit Cdc73"/>
    <property type="match status" value="1"/>
</dbReference>
<evidence type="ECO:0000313" key="6">
    <source>
        <dbReference type="EMBL" id="KAK5699527.1"/>
    </source>
</evidence>
<feature type="domain" description="Cell division control protein 73 C-terminal" evidence="5">
    <location>
        <begin position="266"/>
        <end position="417"/>
    </location>
</feature>
<accession>A0AAN8A128</accession>
<dbReference type="GO" id="GO:0016593">
    <property type="term" value="C:Cdc73/Paf1 complex"/>
    <property type="evidence" value="ECO:0007669"/>
    <property type="project" value="InterPro"/>
</dbReference>
<dbReference type="AlphaFoldDB" id="A0AAN8A128"/>
<protein>
    <submittedName>
        <fullName evidence="6">Accessory factor associated with RNA polymerase II</fullName>
    </submittedName>
</protein>
<dbReference type="InterPro" id="IPR038103">
    <property type="entry name" value="CDC73_C_sf"/>
</dbReference>
<comment type="caution">
    <text evidence="6">The sequence shown here is derived from an EMBL/GenBank/DDBJ whole genome shotgun (WGS) entry which is preliminary data.</text>
</comment>
<dbReference type="Pfam" id="PF05179">
    <property type="entry name" value="CDC73_C"/>
    <property type="match status" value="1"/>
</dbReference>
<sequence length="441" mass="47860">MATTDGLPPDPLALLRTSIAAGTLPIPATTADPSTAAESNASLATASHLIFNTSSAADGSQHIAIPLTQSTRFISVAAGNKAIDLRSIFFCWQNKDQSAGNYIAATSALNEELKQAGRTENVTSIVFAEKLDLNQWLAGDIAEEESEFIRSLDFNKAARAEARDAALTAAGGEDVEMRDADLADGAAAKREQERLREIYAAERKMGDRNTMLRGTKVQDFSDVRKKYSTLFFGKSKAAPGQQQPVPALISNPALRPSVKAAQPGRRPEPIILLSPSASSLLRMPNIKSFLEEGIYTTPDGGTSSNILHLTRTLPAVSPTKPLRFILVDDPASFRPDYWERLVAVFTTGQTWQFKNYKWQQPADLFSHALGIYVGWKGELVPDTVKGWGRGVMVAQIDKGGNRWRDREVVEDVWRGIEGRMKEMGWGKEGQSVQAGVGAGGA</sequence>
<organism evidence="6 7">
    <name type="scientific">Elasticomyces elasticus</name>
    <dbReference type="NCBI Taxonomy" id="574655"/>
    <lineage>
        <taxon>Eukaryota</taxon>
        <taxon>Fungi</taxon>
        <taxon>Dikarya</taxon>
        <taxon>Ascomycota</taxon>
        <taxon>Pezizomycotina</taxon>
        <taxon>Dothideomycetes</taxon>
        <taxon>Dothideomycetidae</taxon>
        <taxon>Mycosphaerellales</taxon>
        <taxon>Teratosphaeriaceae</taxon>
        <taxon>Elasticomyces</taxon>
    </lineage>
</organism>
<comment type="subcellular location">
    <subcellularLocation>
        <location evidence="1">Nucleus</location>
    </subcellularLocation>
</comment>
<dbReference type="InterPro" id="IPR031336">
    <property type="entry name" value="CDC73_C"/>
</dbReference>
<dbReference type="EMBL" id="JAVRQU010000008">
    <property type="protein sequence ID" value="KAK5699527.1"/>
    <property type="molecule type" value="Genomic_DNA"/>
</dbReference>
<name>A0AAN8A128_9PEZI</name>
<evidence type="ECO:0000313" key="7">
    <source>
        <dbReference type="Proteomes" id="UP001310594"/>
    </source>
</evidence>
<reference evidence="6" key="1">
    <citation type="submission" date="2023-08" db="EMBL/GenBank/DDBJ databases">
        <title>Black Yeasts Isolated from many extreme environments.</title>
        <authorList>
            <person name="Coleine C."/>
            <person name="Stajich J.E."/>
            <person name="Selbmann L."/>
        </authorList>
    </citation>
    <scope>NUCLEOTIDE SEQUENCE</scope>
    <source>
        <strain evidence="6">CCFEE 5810</strain>
    </source>
</reference>
<evidence type="ECO:0000256" key="1">
    <source>
        <dbReference type="ARBA" id="ARBA00004123"/>
    </source>
</evidence>
<evidence type="ECO:0000259" key="5">
    <source>
        <dbReference type="Pfam" id="PF05179"/>
    </source>
</evidence>
<evidence type="ECO:0000256" key="3">
    <source>
        <dbReference type="ARBA" id="ARBA00023163"/>
    </source>
</evidence>
<dbReference type="InterPro" id="IPR007852">
    <property type="entry name" value="Cdc73/Parafibromin"/>
</dbReference>
<dbReference type="PANTHER" id="PTHR12466">
    <property type="entry name" value="CDC73 DOMAIN PROTEIN"/>
    <property type="match status" value="1"/>
</dbReference>
<dbReference type="GO" id="GO:0006368">
    <property type="term" value="P:transcription elongation by RNA polymerase II"/>
    <property type="evidence" value="ECO:0007669"/>
    <property type="project" value="InterPro"/>
</dbReference>
<dbReference type="PANTHER" id="PTHR12466:SF8">
    <property type="entry name" value="PARAFIBROMIN"/>
    <property type="match status" value="1"/>
</dbReference>
<keyword evidence="4" id="KW-0539">Nucleus</keyword>
<keyword evidence="3" id="KW-0804">Transcription</keyword>
<evidence type="ECO:0000256" key="2">
    <source>
        <dbReference type="ARBA" id="ARBA00010427"/>
    </source>
</evidence>
<dbReference type="Gene3D" id="3.40.50.11990">
    <property type="entry name" value="RNA polymerase II accessory factor, Cdc73 C-terminal domain"/>
    <property type="match status" value="1"/>
</dbReference>
<proteinExistence type="inferred from homology"/>
<dbReference type="GO" id="GO:0032968">
    <property type="term" value="P:positive regulation of transcription elongation by RNA polymerase II"/>
    <property type="evidence" value="ECO:0007669"/>
    <property type="project" value="TreeGrafter"/>
</dbReference>
<comment type="similarity">
    <text evidence="2">Belongs to the CDC73 family.</text>
</comment>
<evidence type="ECO:0000256" key="4">
    <source>
        <dbReference type="ARBA" id="ARBA00023242"/>
    </source>
</evidence>
<dbReference type="GO" id="GO:0000993">
    <property type="term" value="F:RNA polymerase II complex binding"/>
    <property type="evidence" value="ECO:0007669"/>
    <property type="project" value="TreeGrafter"/>
</dbReference>
<gene>
    <name evidence="6" type="primary">CDC73</name>
    <name evidence="6" type="ORF">LTR97_005655</name>
</gene>
<dbReference type="Proteomes" id="UP001310594">
    <property type="component" value="Unassembled WGS sequence"/>
</dbReference>